<evidence type="ECO:0000256" key="10">
    <source>
        <dbReference type="RuleBase" id="RU362034"/>
    </source>
</evidence>
<organism evidence="12 13">
    <name type="scientific">Candidatus Uhrbacteria bacterium GW2011_GWC1_41_20</name>
    <dbReference type="NCBI Taxonomy" id="1618983"/>
    <lineage>
        <taxon>Bacteria</taxon>
        <taxon>Candidatus Uhriibacteriota</taxon>
    </lineage>
</organism>
<keyword evidence="3 9" id="KW-0547">Nucleotide-binding</keyword>
<accession>A0A0G0XSD3</accession>
<keyword evidence="5 10" id="KW-0175">Coiled coil</keyword>
<dbReference type="Pfam" id="PF02861">
    <property type="entry name" value="Clp_N"/>
    <property type="match status" value="1"/>
</dbReference>
<dbReference type="Proteomes" id="UP000033930">
    <property type="component" value="Unassembled WGS sequence"/>
</dbReference>
<dbReference type="InterPro" id="IPR027417">
    <property type="entry name" value="P-loop_NTPase"/>
</dbReference>
<dbReference type="PANTHER" id="PTHR11638:SF18">
    <property type="entry name" value="HEAT SHOCK PROTEIN 104"/>
    <property type="match status" value="1"/>
</dbReference>
<dbReference type="SUPFAM" id="SSF52540">
    <property type="entry name" value="P-loop containing nucleoside triphosphate hydrolases"/>
    <property type="match status" value="2"/>
</dbReference>
<dbReference type="InterPro" id="IPR003593">
    <property type="entry name" value="AAA+_ATPase"/>
</dbReference>
<dbReference type="PROSITE" id="PS00871">
    <property type="entry name" value="CLPAB_2"/>
    <property type="match status" value="1"/>
</dbReference>
<feature type="coiled-coil region" evidence="10">
    <location>
        <begin position="416"/>
        <end position="496"/>
    </location>
</feature>
<dbReference type="FunFam" id="3.40.50.300:FF:000010">
    <property type="entry name" value="Chaperone clpB 1, putative"/>
    <property type="match status" value="1"/>
</dbReference>
<dbReference type="GO" id="GO:0042026">
    <property type="term" value="P:protein refolding"/>
    <property type="evidence" value="ECO:0007669"/>
    <property type="project" value="UniProtKB-UniRule"/>
</dbReference>
<comment type="function">
    <text evidence="10">Part of a stress-induced multi-chaperone system, it is involved in the recovery of the cell from heat-induced damage, in cooperation with DnaK, DnaJ and GrpE.</text>
</comment>
<feature type="domain" description="Clp R" evidence="11">
    <location>
        <begin position="3"/>
        <end position="149"/>
    </location>
</feature>
<keyword evidence="10" id="KW-0963">Cytoplasm</keyword>
<evidence type="ECO:0000313" key="13">
    <source>
        <dbReference type="Proteomes" id="UP000033930"/>
    </source>
</evidence>
<dbReference type="InterPro" id="IPR001270">
    <property type="entry name" value="ClpA/B"/>
</dbReference>
<keyword evidence="6 9" id="KW-0143">Chaperone</keyword>
<dbReference type="GO" id="GO:0034605">
    <property type="term" value="P:cellular response to heat"/>
    <property type="evidence" value="ECO:0007669"/>
    <property type="project" value="TreeGrafter"/>
</dbReference>
<dbReference type="InterPro" id="IPR004176">
    <property type="entry name" value="Clp_R_N"/>
</dbReference>
<reference evidence="12 13" key="1">
    <citation type="journal article" date="2015" name="Nature">
        <title>rRNA introns, odd ribosomes, and small enigmatic genomes across a large radiation of phyla.</title>
        <authorList>
            <person name="Brown C.T."/>
            <person name="Hug L.A."/>
            <person name="Thomas B.C."/>
            <person name="Sharon I."/>
            <person name="Castelle C.J."/>
            <person name="Singh A."/>
            <person name="Wilkins M.J."/>
            <person name="Williams K.H."/>
            <person name="Banfield J.F."/>
        </authorList>
    </citation>
    <scope>NUCLEOTIDE SEQUENCE [LARGE SCALE GENOMIC DNA]</scope>
</reference>
<dbReference type="CDD" id="cd19499">
    <property type="entry name" value="RecA-like_ClpB_Hsp104-like"/>
    <property type="match status" value="1"/>
</dbReference>
<dbReference type="Gene3D" id="3.40.50.300">
    <property type="entry name" value="P-loop containing nucleotide triphosphate hydrolases"/>
    <property type="match status" value="3"/>
</dbReference>
<keyword evidence="10" id="KW-0346">Stress response</keyword>
<dbReference type="PROSITE" id="PS00870">
    <property type="entry name" value="CLPAB_1"/>
    <property type="match status" value="1"/>
</dbReference>
<evidence type="ECO:0000256" key="1">
    <source>
        <dbReference type="ARBA" id="ARBA00008675"/>
    </source>
</evidence>
<dbReference type="PRINTS" id="PR00300">
    <property type="entry name" value="CLPPROTEASEA"/>
</dbReference>
<evidence type="ECO:0000256" key="8">
    <source>
        <dbReference type="PROSITE-ProRule" id="PRU01251"/>
    </source>
</evidence>
<dbReference type="Gene3D" id="1.10.8.60">
    <property type="match status" value="1"/>
</dbReference>
<dbReference type="InterPro" id="IPR003959">
    <property type="entry name" value="ATPase_AAA_core"/>
</dbReference>
<name>A0A0G0XSD3_9BACT</name>
<keyword evidence="2 8" id="KW-0677">Repeat</keyword>
<dbReference type="EMBL" id="LCAW01000002">
    <property type="protein sequence ID" value="KKR99875.1"/>
    <property type="molecule type" value="Genomic_DNA"/>
</dbReference>
<comment type="subunit">
    <text evidence="7">Homohexamer. The oligomerization is ATP-dependent.</text>
</comment>
<dbReference type="PANTHER" id="PTHR11638">
    <property type="entry name" value="ATP-DEPENDENT CLP PROTEASE"/>
    <property type="match status" value="1"/>
</dbReference>
<dbReference type="FunFam" id="3.40.50.300:FF:000025">
    <property type="entry name" value="ATP-dependent Clp protease subunit"/>
    <property type="match status" value="1"/>
</dbReference>
<evidence type="ECO:0000256" key="4">
    <source>
        <dbReference type="ARBA" id="ARBA00022840"/>
    </source>
</evidence>
<dbReference type="InterPro" id="IPR019489">
    <property type="entry name" value="Clp_ATPase_C"/>
</dbReference>
<dbReference type="SUPFAM" id="SSF81923">
    <property type="entry name" value="Double Clp-N motif"/>
    <property type="match status" value="1"/>
</dbReference>
<comment type="subunit">
    <text evidence="10">Homohexamer; The oligomerization is ATP-dependent.</text>
</comment>
<comment type="similarity">
    <text evidence="1 9">Belongs to the ClpA/ClpB family.</text>
</comment>
<evidence type="ECO:0000256" key="5">
    <source>
        <dbReference type="ARBA" id="ARBA00023054"/>
    </source>
</evidence>
<dbReference type="InterPro" id="IPR050130">
    <property type="entry name" value="ClpA_ClpB"/>
</dbReference>
<dbReference type="SMART" id="SM01086">
    <property type="entry name" value="ClpB_D2-small"/>
    <property type="match status" value="1"/>
</dbReference>
<dbReference type="InterPro" id="IPR041546">
    <property type="entry name" value="ClpA/ClpB_AAA_lid"/>
</dbReference>
<dbReference type="FunFam" id="3.40.50.300:FF:000120">
    <property type="entry name" value="ATP-dependent chaperone ClpB"/>
    <property type="match status" value="1"/>
</dbReference>
<dbReference type="Gene3D" id="1.10.1780.10">
    <property type="entry name" value="Clp, N-terminal domain"/>
    <property type="match status" value="1"/>
</dbReference>
<evidence type="ECO:0000256" key="3">
    <source>
        <dbReference type="ARBA" id="ARBA00022741"/>
    </source>
</evidence>
<comment type="subcellular location">
    <subcellularLocation>
        <location evidence="10">Cytoplasm</location>
    </subcellularLocation>
</comment>
<dbReference type="NCBIfam" id="TIGR03346">
    <property type="entry name" value="chaperone_ClpB"/>
    <property type="match status" value="1"/>
</dbReference>
<dbReference type="Pfam" id="PF17871">
    <property type="entry name" value="AAA_lid_9"/>
    <property type="match status" value="1"/>
</dbReference>
<dbReference type="Pfam" id="PF00004">
    <property type="entry name" value="AAA"/>
    <property type="match status" value="1"/>
</dbReference>
<evidence type="ECO:0000313" key="12">
    <source>
        <dbReference type="EMBL" id="KKR99875.1"/>
    </source>
</evidence>
<dbReference type="InterPro" id="IPR018368">
    <property type="entry name" value="ClpA/B_CS1"/>
</dbReference>
<comment type="caution">
    <text evidence="12">The sequence shown here is derived from an EMBL/GenBank/DDBJ whole genome shotgun (WGS) entry which is preliminary data.</text>
</comment>
<sequence>MIPNNFTSKSQEAVQLAQMLANENGQQAIEPIHLLASLLNQDDGIIPTLLAKMQVNTNAISHNIDQILNNLPKNFGFAQAGMGQILLSPTLAKALQESAKQAKQFGDDFISTEHLFLGLFTNKQIAQFLASQGIEINSTLEALKDVRGNQKVDSADPEAKFQALEKYSINLTDYARKGKLDPVIGRDQEIRRVMQILVRRTKNNPVLIGEAGVGKTAIVEGLAQRVIAGDVPEMLKEKELISLDMGALVAGTKFRGEFEERLKAVIKEIEKSQGKMILFIDELHTLVGAGKGEESPMDASNMLKPALARGEIRVIGATTTKEYQKYIEKDAALERRFQPIVVEEPSVTDTIAILRGIKEKYEIHHGVRISDAAIVSAAELSNRYITDRFLPDKAIDLVDESAAALRMQIDSMPEDLDRLKREEMRLEIEKQSLLKEKDKHSKQRLKDIEKAIADSKEKSSELELRWKNEKNIIENIRALKNEIDKLTSQAEIEERKGDLQKVAEIRYSTIPAKRKSLEDSQETLKVFQEERGLLKEHIGPEEIATIVSRWTHIPISKMLQSEMEKLATMEDEIKKHVVGQDEAITAVSNALRRSRAGISEEKRPIGSFIFLGPTGVGKTELAKVLAQFMFDDQEALIRVDMSEYMEKHSVSKMIGSPPGYIGHDEAGQLTEKVRRRPYSAILFDEIEKAHPDVFNMLLQVLDDGHLTDAKGRRVNFKNTIIIMTSNIGSDMILKSGKNGAIGFDDENQKKDNEEHGIKKRVMEMLKEQFKPEFLNRVDEIIFFSGLSQDQIAEIVQLQIDLVAQRLSEQKHITIKVTERTKKFLAKEGYDPQYGARPLKRIIQHLILDPLAMKIVKGEVPEESHVAIDTIQDQIKIAVK</sequence>
<keyword evidence="4 9" id="KW-0067">ATP-binding</keyword>
<proteinExistence type="inferred from homology"/>
<dbReference type="PROSITE" id="PS51903">
    <property type="entry name" value="CLP_R"/>
    <property type="match status" value="1"/>
</dbReference>
<gene>
    <name evidence="10" type="primary">clpB</name>
    <name evidence="12" type="ORF">UU50_C0002G0057</name>
</gene>
<dbReference type="Pfam" id="PF07724">
    <property type="entry name" value="AAA_2"/>
    <property type="match status" value="1"/>
</dbReference>
<dbReference type="Pfam" id="PF10431">
    <property type="entry name" value="ClpB_D2-small"/>
    <property type="match status" value="1"/>
</dbReference>
<dbReference type="AlphaFoldDB" id="A0A0G0XSD3"/>
<dbReference type="SMART" id="SM00382">
    <property type="entry name" value="AAA"/>
    <property type="match status" value="2"/>
</dbReference>
<dbReference type="CDD" id="cd00009">
    <property type="entry name" value="AAA"/>
    <property type="match status" value="1"/>
</dbReference>
<dbReference type="InterPro" id="IPR028299">
    <property type="entry name" value="ClpA/B_CS2"/>
</dbReference>
<evidence type="ECO:0000256" key="9">
    <source>
        <dbReference type="RuleBase" id="RU004432"/>
    </source>
</evidence>
<dbReference type="GO" id="GO:0016887">
    <property type="term" value="F:ATP hydrolysis activity"/>
    <property type="evidence" value="ECO:0007669"/>
    <property type="project" value="InterPro"/>
</dbReference>
<dbReference type="InterPro" id="IPR036628">
    <property type="entry name" value="Clp_N_dom_sf"/>
</dbReference>
<evidence type="ECO:0000256" key="7">
    <source>
        <dbReference type="ARBA" id="ARBA00026057"/>
    </source>
</evidence>
<dbReference type="GO" id="GO:0005524">
    <property type="term" value="F:ATP binding"/>
    <property type="evidence" value="ECO:0007669"/>
    <property type="project" value="UniProtKB-UniRule"/>
</dbReference>
<dbReference type="PATRIC" id="fig|1618983.3.peg.128"/>
<evidence type="ECO:0000256" key="2">
    <source>
        <dbReference type="ARBA" id="ARBA00022737"/>
    </source>
</evidence>
<dbReference type="GO" id="GO:0005737">
    <property type="term" value="C:cytoplasm"/>
    <property type="evidence" value="ECO:0007669"/>
    <property type="project" value="UniProtKB-SubCell"/>
</dbReference>
<dbReference type="InterPro" id="IPR017730">
    <property type="entry name" value="Chaperonin_ClpB"/>
</dbReference>
<protein>
    <recommendedName>
        <fullName evidence="10">Chaperone protein ClpB</fullName>
    </recommendedName>
</protein>
<evidence type="ECO:0000259" key="11">
    <source>
        <dbReference type="PROSITE" id="PS51903"/>
    </source>
</evidence>
<evidence type="ECO:0000256" key="6">
    <source>
        <dbReference type="ARBA" id="ARBA00023186"/>
    </source>
</evidence>